<evidence type="ECO:0000313" key="1">
    <source>
        <dbReference type="EMBL" id="KAF9071170.1"/>
    </source>
</evidence>
<comment type="caution">
    <text evidence="1">The sequence shown here is derived from an EMBL/GenBank/DDBJ whole genome shotgun (WGS) entry which is preliminary data.</text>
</comment>
<accession>A0A9P5Q023</accession>
<proteinExistence type="predicted"/>
<sequence length="116" mass="12931">MSIFENSHHFEVIGGKFYAVTGDVNIEKASSSRLSNVQASGVQRGDRRGARYTPYSISALPPERLTLSLNDLRRHINGYGPRRRTITPRFTAIPALWYYGFATSKLKTISLLASSP</sequence>
<dbReference type="AlphaFoldDB" id="A0A9P5Q023"/>
<keyword evidence="2" id="KW-1185">Reference proteome</keyword>
<evidence type="ECO:0000313" key="2">
    <source>
        <dbReference type="Proteomes" id="UP000772434"/>
    </source>
</evidence>
<protein>
    <submittedName>
        <fullName evidence="1">Uncharacterized protein</fullName>
    </submittedName>
</protein>
<name>A0A9P5Q023_9AGAR</name>
<dbReference type="OrthoDB" id="3067954at2759"/>
<dbReference type="EMBL" id="JADNRY010000034">
    <property type="protein sequence ID" value="KAF9071170.1"/>
    <property type="molecule type" value="Genomic_DNA"/>
</dbReference>
<reference evidence="1" key="1">
    <citation type="submission" date="2020-11" db="EMBL/GenBank/DDBJ databases">
        <authorList>
            <consortium name="DOE Joint Genome Institute"/>
            <person name="Ahrendt S."/>
            <person name="Riley R."/>
            <person name="Andreopoulos W."/>
            <person name="Labutti K."/>
            <person name="Pangilinan J."/>
            <person name="Ruiz-Duenas F.J."/>
            <person name="Barrasa J.M."/>
            <person name="Sanchez-Garcia M."/>
            <person name="Camarero S."/>
            <person name="Miyauchi S."/>
            <person name="Serrano A."/>
            <person name="Linde D."/>
            <person name="Babiker R."/>
            <person name="Drula E."/>
            <person name="Ayuso-Fernandez I."/>
            <person name="Pacheco R."/>
            <person name="Padilla G."/>
            <person name="Ferreira P."/>
            <person name="Barriuso J."/>
            <person name="Kellner H."/>
            <person name="Castanera R."/>
            <person name="Alfaro M."/>
            <person name="Ramirez L."/>
            <person name="Pisabarro A.G."/>
            <person name="Kuo A."/>
            <person name="Tritt A."/>
            <person name="Lipzen A."/>
            <person name="He G."/>
            <person name="Yan M."/>
            <person name="Ng V."/>
            <person name="Cullen D."/>
            <person name="Martin F."/>
            <person name="Rosso M.-N."/>
            <person name="Henrissat B."/>
            <person name="Hibbett D."/>
            <person name="Martinez A.T."/>
            <person name="Grigoriev I.V."/>
        </authorList>
    </citation>
    <scope>NUCLEOTIDE SEQUENCE</scope>
    <source>
        <strain evidence="1">AH 40177</strain>
    </source>
</reference>
<organism evidence="1 2">
    <name type="scientific">Rhodocollybia butyracea</name>
    <dbReference type="NCBI Taxonomy" id="206335"/>
    <lineage>
        <taxon>Eukaryota</taxon>
        <taxon>Fungi</taxon>
        <taxon>Dikarya</taxon>
        <taxon>Basidiomycota</taxon>
        <taxon>Agaricomycotina</taxon>
        <taxon>Agaricomycetes</taxon>
        <taxon>Agaricomycetidae</taxon>
        <taxon>Agaricales</taxon>
        <taxon>Marasmiineae</taxon>
        <taxon>Omphalotaceae</taxon>
        <taxon>Rhodocollybia</taxon>
    </lineage>
</organism>
<dbReference type="Proteomes" id="UP000772434">
    <property type="component" value="Unassembled WGS sequence"/>
</dbReference>
<gene>
    <name evidence="1" type="ORF">BDP27DRAFT_1361964</name>
</gene>